<keyword evidence="3" id="KW-1185">Reference proteome</keyword>
<organism evidence="2 3">
    <name type="scientific">Mytilus edulis</name>
    <name type="common">Blue mussel</name>
    <dbReference type="NCBI Taxonomy" id="6550"/>
    <lineage>
        <taxon>Eukaryota</taxon>
        <taxon>Metazoa</taxon>
        <taxon>Spiralia</taxon>
        <taxon>Lophotrochozoa</taxon>
        <taxon>Mollusca</taxon>
        <taxon>Bivalvia</taxon>
        <taxon>Autobranchia</taxon>
        <taxon>Pteriomorphia</taxon>
        <taxon>Mytilida</taxon>
        <taxon>Mytiloidea</taxon>
        <taxon>Mytilidae</taxon>
        <taxon>Mytilinae</taxon>
        <taxon>Mytilus</taxon>
    </lineage>
</organism>
<dbReference type="InterPro" id="IPR024079">
    <property type="entry name" value="MetalloPept_cat_dom_sf"/>
</dbReference>
<name>A0A8S3RUC4_MYTED</name>
<evidence type="ECO:0000313" key="3">
    <source>
        <dbReference type="Proteomes" id="UP000683360"/>
    </source>
</evidence>
<accession>A0A8S3RUC4</accession>
<proteinExistence type="predicted"/>
<protein>
    <recommendedName>
        <fullName evidence="1">Peptidase M12A domain-containing protein</fullName>
    </recommendedName>
</protein>
<dbReference type="InterPro" id="IPR001506">
    <property type="entry name" value="Peptidase_M12A"/>
</dbReference>
<dbReference type="GO" id="GO:0004222">
    <property type="term" value="F:metalloendopeptidase activity"/>
    <property type="evidence" value="ECO:0007669"/>
    <property type="project" value="InterPro"/>
</dbReference>
<comment type="caution">
    <text evidence="2">The sequence shown here is derived from an EMBL/GenBank/DDBJ whole genome shotgun (WGS) entry which is preliminary data.</text>
</comment>
<dbReference type="GO" id="GO:0006508">
    <property type="term" value="P:proteolysis"/>
    <property type="evidence" value="ECO:0007669"/>
    <property type="project" value="InterPro"/>
</dbReference>
<gene>
    <name evidence="2" type="ORF">MEDL_24505</name>
</gene>
<dbReference type="EMBL" id="CAJPWZ010001230">
    <property type="protein sequence ID" value="CAG2210390.1"/>
    <property type="molecule type" value="Genomic_DNA"/>
</dbReference>
<dbReference type="Gene3D" id="3.40.390.10">
    <property type="entry name" value="Collagenase (Catalytic Domain)"/>
    <property type="match status" value="1"/>
</dbReference>
<dbReference type="AlphaFoldDB" id="A0A8S3RUC4"/>
<sequence length="304" mass="35448">MARFKTTERSGPVKEIADCFKEFSLNTRDVLFEEDVIENFDYTERSPPPFFTAGFTGKNENSAERLVISDTARKTCETVLVGFEMATSENILMNGDIAMDFYNHTENAQKMKYDLDTNEVIWKNYFTPDAIRLHQVHGLLEAIEKHDYTEILKIYYRAQHLHTLNAQDNPIEIPVYINRSQLNRKWVPHIEHAIETINEATPGMNLFETSERKVSKIRIGVDELCGPTMALTRNGSISKVKKKQLKPFIHLGNEWKESQMPGTSIHELMHALRFHHEMQRPDSKMYLDFDKNYDPAYSMKKIYF</sequence>
<dbReference type="Proteomes" id="UP000683360">
    <property type="component" value="Unassembled WGS sequence"/>
</dbReference>
<dbReference type="SUPFAM" id="SSF55486">
    <property type="entry name" value="Metalloproteases ('zincins'), catalytic domain"/>
    <property type="match status" value="1"/>
</dbReference>
<evidence type="ECO:0000313" key="2">
    <source>
        <dbReference type="EMBL" id="CAG2210390.1"/>
    </source>
</evidence>
<dbReference type="Pfam" id="PF01400">
    <property type="entry name" value="Astacin"/>
    <property type="match status" value="1"/>
</dbReference>
<evidence type="ECO:0000259" key="1">
    <source>
        <dbReference type="Pfam" id="PF01400"/>
    </source>
</evidence>
<reference evidence="2" key="1">
    <citation type="submission" date="2021-03" db="EMBL/GenBank/DDBJ databases">
        <authorList>
            <person name="Bekaert M."/>
        </authorList>
    </citation>
    <scope>NUCLEOTIDE SEQUENCE</scope>
</reference>
<feature type="domain" description="Peptidase M12A" evidence="1">
    <location>
        <begin position="231"/>
        <end position="291"/>
    </location>
</feature>